<dbReference type="EMBL" id="CP049331">
    <property type="protein sequence ID" value="QIH41489.1"/>
    <property type="molecule type" value="Genomic_DNA"/>
</dbReference>
<dbReference type="AlphaFoldDB" id="A0A6G7CHB9"/>
<organism evidence="1 2">
    <name type="scientific">Vibrio ziniensis</name>
    <dbReference type="NCBI Taxonomy" id="2711221"/>
    <lineage>
        <taxon>Bacteria</taxon>
        <taxon>Pseudomonadati</taxon>
        <taxon>Pseudomonadota</taxon>
        <taxon>Gammaproteobacteria</taxon>
        <taxon>Vibrionales</taxon>
        <taxon>Vibrionaceae</taxon>
        <taxon>Vibrio</taxon>
    </lineage>
</organism>
<dbReference type="InterPro" id="IPR036679">
    <property type="entry name" value="FlgN-like_sf"/>
</dbReference>
<evidence type="ECO:0000313" key="1">
    <source>
        <dbReference type="EMBL" id="QIH41489.1"/>
    </source>
</evidence>
<dbReference type="RefSeq" id="WP_165311085.1">
    <property type="nucleotide sequence ID" value="NZ_CP049331.1"/>
</dbReference>
<dbReference type="Proteomes" id="UP000503003">
    <property type="component" value="Chromosome 1"/>
</dbReference>
<dbReference type="GO" id="GO:0044780">
    <property type="term" value="P:bacterial-type flagellum assembly"/>
    <property type="evidence" value="ECO:0007669"/>
    <property type="project" value="InterPro"/>
</dbReference>
<dbReference type="Gene3D" id="1.20.58.300">
    <property type="entry name" value="FlgN-like"/>
    <property type="match status" value="1"/>
</dbReference>
<accession>A0A6G7CHB9</accession>
<protein>
    <submittedName>
        <fullName evidence="1">ATPase</fullName>
    </submittedName>
</protein>
<sequence length="139" mass="15991">MDKKELLKSYFQATVESAKIAKTLSLTLDDIRQSSLKFDHARVSELNQNATELSEALRKLHFERKELAVQLGCRHHRYATDLVHRMSGKAQETIKKATDELHELVLECQNKTELHTRLVIQQQQVIKDAVDSLRVEVNA</sequence>
<name>A0A6G7CHB9_9VIBR</name>
<proteinExistence type="predicted"/>
<evidence type="ECO:0000313" key="2">
    <source>
        <dbReference type="Proteomes" id="UP000503003"/>
    </source>
</evidence>
<gene>
    <name evidence="1" type="ORF">G5S32_05555</name>
</gene>
<dbReference type="KEGG" id="vzi:G5S32_05555"/>
<reference evidence="1 2" key="1">
    <citation type="submission" date="2020-02" db="EMBL/GenBank/DDBJ databases">
        <title>A complete genome of a marine bacterium Vibrio sp. ZWAL4003 isolated from the mangrove sediment with the ability to degrade polysaccharides.</title>
        <authorList>
            <person name="Wu J."/>
            <person name="Qu W."/>
            <person name="Zeng R."/>
        </authorList>
    </citation>
    <scope>NUCLEOTIDE SEQUENCE [LARGE SCALE GENOMIC DNA]</scope>
    <source>
        <strain evidence="1 2">ZWAL4003</strain>
    </source>
</reference>
<keyword evidence="2" id="KW-1185">Reference proteome</keyword>
<dbReference type="SUPFAM" id="SSF140566">
    <property type="entry name" value="FlgN-like"/>
    <property type="match status" value="1"/>
</dbReference>